<dbReference type="PANTHER" id="PTHR12788:SF10">
    <property type="entry name" value="PROTEIN-TYROSINE SULFOTRANSFERASE"/>
    <property type="match status" value="1"/>
</dbReference>
<sequence length="337" mass="37299">MNRLKNPLDRPVFIIAAPRSGSTLLYETLTRHPQLVSMRSESHAIIEHIPELSTVKRGFASNALGADDATPTVRQTLTARFLDHASDCKGNPVTANAPVRFLEKTPKNALRVTFLHALYPDAKFIYLIREPVANTASIIDAWHSGRFVTYPDLPGWDGSWSLLLPPDWQTMRNRPLSDVAAFQWAQTNRLATDAFKGIDSSQVLPVFHDDFLRSPQAVIDRILAFAELSPQPSLIGSAELPLSRYTLLAPSKTKWYRHAAAIQRSRALLDTALPSINAYLASHHHQSVDLHHELDEVAQNHAQAASDTSVITAPASRNAPCPCGSGRRYKQCHGKLS</sequence>
<proteinExistence type="predicted"/>
<comment type="caution">
    <text evidence="2">The sequence shown here is derived from an EMBL/GenBank/DDBJ whole genome shotgun (WGS) entry which is preliminary data.</text>
</comment>
<organism evidence="2 3">
    <name type="scientific">Alteromonas halophila</name>
    <dbReference type="NCBI Taxonomy" id="516698"/>
    <lineage>
        <taxon>Bacteria</taxon>
        <taxon>Pseudomonadati</taxon>
        <taxon>Pseudomonadota</taxon>
        <taxon>Gammaproteobacteria</taxon>
        <taxon>Alteromonadales</taxon>
        <taxon>Alteromonadaceae</taxon>
        <taxon>Alteromonas/Salinimonas group</taxon>
        <taxon>Alteromonas</taxon>
    </lineage>
</organism>
<accession>A0A918MTP1</accession>
<dbReference type="AlphaFoldDB" id="A0A918MTP1"/>
<dbReference type="GO" id="GO:0008476">
    <property type="term" value="F:protein-tyrosine sulfotransferase activity"/>
    <property type="evidence" value="ECO:0007669"/>
    <property type="project" value="InterPro"/>
</dbReference>
<dbReference type="Pfam" id="PF02810">
    <property type="entry name" value="SEC-C"/>
    <property type="match status" value="1"/>
</dbReference>
<dbReference type="Proteomes" id="UP000631300">
    <property type="component" value="Unassembled WGS sequence"/>
</dbReference>
<dbReference type="EMBL" id="BMXP01000001">
    <property type="protein sequence ID" value="GGW74032.1"/>
    <property type="molecule type" value="Genomic_DNA"/>
</dbReference>
<evidence type="ECO:0000256" key="1">
    <source>
        <dbReference type="ARBA" id="ARBA00022679"/>
    </source>
</evidence>
<name>A0A918MTP1_9ALTE</name>
<dbReference type="Gene3D" id="3.40.50.300">
    <property type="entry name" value="P-loop containing nucleotide triphosphate hydrolases"/>
    <property type="match status" value="1"/>
</dbReference>
<protein>
    <recommendedName>
        <fullName evidence="4">Zinc chelation protein SecC</fullName>
    </recommendedName>
</protein>
<dbReference type="InterPro" id="IPR026634">
    <property type="entry name" value="TPST-like"/>
</dbReference>
<dbReference type="InterPro" id="IPR027417">
    <property type="entry name" value="P-loop_NTPase"/>
</dbReference>
<evidence type="ECO:0000313" key="3">
    <source>
        <dbReference type="Proteomes" id="UP000631300"/>
    </source>
</evidence>
<evidence type="ECO:0000313" key="2">
    <source>
        <dbReference type="EMBL" id="GGW74032.1"/>
    </source>
</evidence>
<dbReference type="Pfam" id="PF13469">
    <property type="entry name" value="Sulfotransfer_3"/>
    <property type="match status" value="1"/>
</dbReference>
<dbReference type="SUPFAM" id="SSF52540">
    <property type="entry name" value="P-loop containing nucleoside triphosphate hydrolases"/>
    <property type="match status" value="1"/>
</dbReference>
<dbReference type="SUPFAM" id="SSF103642">
    <property type="entry name" value="Sec-C motif"/>
    <property type="match status" value="1"/>
</dbReference>
<keyword evidence="3" id="KW-1185">Reference proteome</keyword>
<dbReference type="PANTHER" id="PTHR12788">
    <property type="entry name" value="PROTEIN-TYROSINE SULFOTRANSFERASE 2"/>
    <property type="match status" value="1"/>
</dbReference>
<dbReference type="RefSeq" id="WP_229804960.1">
    <property type="nucleotide sequence ID" value="NZ_BMXP01000001.1"/>
</dbReference>
<dbReference type="InterPro" id="IPR004027">
    <property type="entry name" value="SEC_C_motif"/>
</dbReference>
<dbReference type="Gene3D" id="3.10.450.50">
    <property type="match status" value="1"/>
</dbReference>
<reference evidence="2" key="1">
    <citation type="journal article" date="2014" name="Int. J. Syst. Evol. Microbiol.">
        <title>Complete genome sequence of Corynebacterium casei LMG S-19264T (=DSM 44701T), isolated from a smear-ripened cheese.</title>
        <authorList>
            <consortium name="US DOE Joint Genome Institute (JGI-PGF)"/>
            <person name="Walter F."/>
            <person name="Albersmeier A."/>
            <person name="Kalinowski J."/>
            <person name="Ruckert C."/>
        </authorList>
    </citation>
    <scope>NUCLEOTIDE SEQUENCE</scope>
    <source>
        <strain evidence="2">KCTC 22164</strain>
    </source>
</reference>
<gene>
    <name evidence="2" type="ORF">GCM10007391_02260</name>
</gene>
<reference evidence="2" key="2">
    <citation type="submission" date="2020-09" db="EMBL/GenBank/DDBJ databases">
        <authorList>
            <person name="Sun Q."/>
            <person name="Kim S."/>
        </authorList>
    </citation>
    <scope>NUCLEOTIDE SEQUENCE</scope>
    <source>
        <strain evidence="2">KCTC 22164</strain>
    </source>
</reference>
<keyword evidence="1" id="KW-0808">Transferase</keyword>
<evidence type="ECO:0008006" key="4">
    <source>
        <dbReference type="Google" id="ProtNLM"/>
    </source>
</evidence>